<reference evidence="5" key="1">
    <citation type="journal article" date="2024" name="IScience">
        <title>Strigolactones Initiate the Formation of Haustorium-like Structures in Castilleja.</title>
        <authorList>
            <person name="Buerger M."/>
            <person name="Peterson D."/>
            <person name="Chory J."/>
        </authorList>
    </citation>
    <scope>NUCLEOTIDE SEQUENCE [LARGE SCALE GENOMIC DNA]</scope>
</reference>
<dbReference type="InterPro" id="IPR002885">
    <property type="entry name" value="PPR_rpt"/>
</dbReference>
<keyword evidence="2" id="KW-0677">Repeat</keyword>
<dbReference type="PANTHER" id="PTHR47874">
    <property type="entry name" value="EXPRESSED PROTEIN"/>
    <property type="match status" value="1"/>
</dbReference>
<dbReference type="Gene3D" id="1.25.40.10">
    <property type="entry name" value="Tetratricopeptide repeat domain"/>
    <property type="match status" value="3"/>
</dbReference>
<evidence type="ECO:0008006" key="6">
    <source>
        <dbReference type="Google" id="ProtNLM"/>
    </source>
</evidence>
<comment type="similarity">
    <text evidence="1">Belongs to the PPR family. P subfamily.</text>
</comment>
<gene>
    <name evidence="4" type="ORF">CASFOL_005495</name>
</gene>
<sequence length="510" mass="59299">MFFHLSKMRRVLRVSEFQKCINAHCRIINPSVSTQFNRHHVTQTPRFNANQSRPSDFTSLFSDKWSPNPVDAISKQQLRENVSQLKDELLIQSEDVEKIEKVLEGNGVALFRKYSDGSAIVELMTQLRSFPSLAMEVFSWRRKQLDYAAPMTTEEYTKGIAMAGRLKNVELAVELFNEASNKRLIKTSLYNALMGAYMYNGLTMKCQSLFRELKTNSACTPSITTYNILISAFGRLMLVDHMEATLKEIQDLNLRPTIDTYKGLLGGYITAWKWEEMEKTYRLMRAGPVKPDMDIHLLMLRGYAHSGKLGKMEEMYKMVKGQVDNKKIPLIRTMISAYCRSSDVAKVEKVEDLLRLIPENEYRPWLNVILICLYAKEDLLEKMENSIKVAFERKAYITTVGVMRCIISSYFRQNAVDKLSEFVQRAECAGWKICRSLYHCKMVLYSNEMRISEMERVLDEMDRLNISFSKKTFWILYKSYQRFGERFKVDLVAGMMCKHGYGIPKDVRNR</sequence>
<dbReference type="Pfam" id="PF13041">
    <property type="entry name" value="PPR_2"/>
    <property type="match status" value="1"/>
</dbReference>
<dbReference type="NCBIfam" id="TIGR00756">
    <property type="entry name" value="PPR"/>
    <property type="match status" value="1"/>
</dbReference>
<evidence type="ECO:0000256" key="3">
    <source>
        <dbReference type="PROSITE-ProRule" id="PRU00708"/>
    </source>
</evidence>
<evidence type="ECO:0000256" key="1">
    <source>
        <dbReference type="ARBA" id="ARBA00007626"/>
    </source>
</evidence>
<organism evidence="4 5">
    <name type="scientific">Castilleja foliolosa</name>
    <dbReference type="NCBI Taxonomy" id="1961234"/>
    <lineage>
        <taxon>Eukaryota</taxon>
        <taxon>Viridiplantae</taxon>
        <taxon>Streptophyta</taxon>
        <taxon>Embryophyta</taxon>
        <taxon>Tracheophyta</taxon>
        <taxon>Spermatophyta</taxon>
        <taxon>Magnoliopsida</taxon>
        <taxon>eudicotyledons</taxon>
        <taxon>Gunneridae</taxon>
        <taxon>Pentapetalae</taxon>
        <taxon>asterids</taxon>
        <taxon>lamiids</taxon>
        <taxon>Lamiales</taxon>
        <taxon>Orobanchaceae</taxon>
        <taxon>Pedicularideae</taxon>
        <taxon>Castillejinae</taxon>
        <taxon>Castilleja</taxon>
    </lineage>
</organism>
<dbReference type="PANTHER" id="PTHR47874:SF1">
    <property type="entry name" value="OS05G0407900 PROTEIN"/>
    <property type="match status" value="1"/>
</dbReference>
<dbReference type="Proteomes" id="UP001632038">
    <property type="component" value="Unassembled WGS sequence"/>
</dbReference>
<keyword evidence="5" id="KW-1185">Reference proteome</keyword>
<dbReference type="Pfam" id="PF01535">
    <property type="entry name" value="PPR"/>
    <property type="match status" value="2"/>
</dbReference>
<evidence type="ECO:0000313" key="5">
    <source>
        <dbReference type="Proteomes" id="UP001632038"/>
    </source>
</evidence>
<dbReference type="PROSITE" id="PS51375">
    <property type="entry name" value="PPR"/>
    <property type="match status" value="1"/>
</dbReference>
<proteinExistence type="inferred from homology"/>
<feature type="repeat" description="PPR" evidence="3">
    <location>
        <begin position="222"/>
        <end position="256"/>
    </location>
</feature>
<accession>A0ABD3E465</accession>
<name>A0ABD3E465_9LAMI</name>
<comment type="caution">
    <text evidence="4">The sequence shown here is derived from an EMBL/GenBank/DDBJ whole genome shotgun (WGS) entry which is preliminary data.</text>
</comment>
<dbReference type="EMBL" id="JAVIJP010000007">
    <property type="protein sequence ID" value="KAL3649092.1"/>
    <property type="molecule type" value="Genomic_DNA"/>
</dbReference>
<dbReference type="AlphaFoldDB" id="A0ABD3E465"/>
<dbReference type="InterPro" id="IPR044179">
    <property type="entry name" value="PPR5-like"/>
</dbReference>
<evidence type="ECO:0000256" key="2">
    <source>
        <dbReference type="ARBA" id="ARBA00022737"/>
    </source>
</evidence>
<evidence type="ECO:0000313" key="4">
    <source>
        <dbReference type="EMBL" id="KAL3649092.1"/>
    </source>
</evidence>
<dbReference type="InterPro" id="IPR011990">
    <property type="entry name" value="TPR-like_helical_dom_sf"/>
</dbReference>
<protein>
    <recommendedName>
        <fullName evidence="6">Pentatricopeptide repeat-containing protein</fullName>
    </recommendedName>
</protein>